<comment type="caution">
    <text evidence="2">The sequence shown here is derived from an EMBL/GenBank/DDBJ whole genome shotgun (WGS) entry which is preliminary data.</text>
</comment>
<dbReference type="Pfam" id="PF09820">
    <property type="entry name" value="AAA-ATPase_like"/>
    <property type="match status" value="1"/>
</dbReference>
<keyword evidence="3" id="KW-1185">Reference proteome</keyword>
<dbReference type="Pfam" id="PF08011">
    <property type="entry name" value="PDDEXK_9"/>
    <property type="match status" value="1"/>
</dbReference>
<dbReference type="Proteomes" id="UP001652338">
    <property type="component" value="Unassembled WGS sequence"/>
</dbReference>
<dbReference type="PANTHER" id="PTHR34825">
    <property type="entry name" value="CONSERVED PROTEIN, WITH A WEAK D-GALACTARATE DEHYDRATASE/ALTRONATE HYDROLASE DOMAIN"/>
    <property type="match status" value="1"/>
</dbReference>
<dbReference type="PANTHER" id="PTHR34825:SF1">
    <property type="entry name" value="AAA-ATPASE-LIKE DOMAIN-CONTAINING PROTEIN"/>
    <property type="match status" value="1"/>
</dbReference>
<name>A0ABT2SQN2_9FIRM</name>
<proteinExistence type="predicted"/>
<dbReference type="InterPro" id="IPR018631">
    <property type="entry name" value="AAA-ATPase-like_dom"/>
</dbReference>
<reference evidence="2 3" key="1">
    <citation type="journal article" date="2021" name="ISME Commun">
        <title>Automated analysis of genomic sequences facilitates high-throughput and comprehensive description of bacteria.</title>
        <authorList>
            <person name="Hitch T.C.A."/>
        </authorList>
    </citation>
    <scope>NUCLEOTIDE SEQUENCE [LARGE SCALE GENOMIC DNA]</scope>
    <source>
        <strain evidence="2 3">Sanger_29</strain>
    </source>
</reference>
<sequence length="634" mass="72041">MTDIRYISTKEAAGIMGLSIRRVVGLCNTGKLEGALRKGRNWRVPEETVYAYLGTAKPKEGNVGILSCAVGNTSYMDVVKNSYYVDKTLLIRDLIDDQVPVILFTRPRRFGKTLALDMLKTFFEKTKEDTSIYFKDKQIWSCGEKYQKMQGAFPVISITFKDAKFSDWASTYAAIKNVIRDEFMRHDELFTSDRLNPVEQDYLSRMQTDELSDVEYTRSLLNLGRMLEKHHQSKVVILIDEYDTPIQQGHSRSFYNKVITFMRNFMSGGLKDNPSLAFGVLTGILRVSKENLFSGLNNPIVNSVLDEKYSKYFGFTVDEVNTMAAYYGQEAKLEELREWYDGYRFGSTEIYNPWSVANYFYNNCQAKPYWTNTSDNEIIREIMISLTPDIAENLFALLQGQTVQVSLNMDVIYPRITDGTDTIFSFLLLAGYLKPVSDAVETEFGTFMELALPNKEIRRVYNTEILSWLRGTVDGNVMAGLEKALYLNDGKKLQEFLRKYMITCISCFDGAAEGRTRSGGPWLCADRSGTETFYHGMMLGLAAGMSSRYYIRSNRESGEGRFDLVLEPKVHSLPGIIMEFKATKNDAGLSASADEALKQIEDKHYDTDMKDRGIKEIVKYGIAFAGKNVEIANS</sequence>
<feature type="domain" description="AAA-ATPase-like" evidence="1">
    <location>
        <begin position="78"/>
        <end position="293"/>
    </location>
</feature>
<dbReference type="InterPro" id="IPR012547">
    <property type="entry name" value="PDDEXK_9"/>
</dbReference>
<dbReference type="EMBL" id="JAOQKE010000031">
    <property type="protein sequence ID" value="MCU6726621.1"/>
    <property type="molecule type" value="Genomic_DNA"/>
</dbReference>
<evidence type="ECO:0000259" key="1">
    <source>
        <dbReference type="Pfam" id="PF09820"/>
    </source>
</evidence>
<evidence type="ECO:0000313" key="3">
    <source>
        <dbReference type="Proteomes" id="UP001652338"/>
    </source>
</evidence>
<accession>A0ABT2SQN2</accession>
<dbReference type="RefSeq" id="WP_262655867.1">
    <property type="nucleotide sequence ID" value="NZ_JAOQKE010000031.1"/>
</dbReference>
<evidence type="ECO:0000313" key="2">
    <source>
        <dbReference type="EMBL" id="MCU6726621.1"/>
    </source>
</evidence>
<gene>
    <name evidence="2" type="ORF">OCV47_15050</name>
</gene>
<organism evidence="2 3">
    <name type="scientific">Muricoprocola aceti</name>
    <dbReference type="NCBI Taxonomy" id="2981772"/>
    <lineage>
        <taxon>Bacteria</taxon>
        <taxon>Bacillati</taxon>
        <taxon>Bacillota</taxon>
        <taxon>Clostridia</taxon>
        <taxon>Lachnospirales</taxon>
        <taxon>Lachnospiraceae</taxon>
        <taxon>Muricoprocola</taxon>
    </lineage>
</organism>
<protein>
    <submittedName>
        <fullName evidence="2">AAA family ATPase</fullName>
    </submittedName>
</protein>